<evidence type="ECO:0000313" key="2">
    <source>
        <dbReference type="Proteomes" id="UP000054477"/>
    </source>
</evidence>
<evidence type="ECO:0000313" key="1">
    <source>
        <dbReference type="EMBL" id="KIK01232.1"/>
    </source>
</evidence>
<reference evidence="1 2" key="1">
    <citation type="submission" date="2014-04" db="EMBL/GenBank/DDBJ databases">
        <authorList>
            <consortium name="DOE Joint Genome Institute"/>
            <person name="Kuo A."/>
            <person name="Kohler A."/>
            <person name="Nagy L.G."/>
            <person name="Floudas D."/>
            <person name="Copeland A."/>
            <person name="Barry K.W."/>
            <person name="Cichocki N."/>
            <person name="Veneault-Fourrey C."/>
            <person name="LaButti K."/>
            <person name="Lindquist E.A."/>
            <person name="Lipzen A."/>
            <person name="Lundell T."/>
            <person name="Morin E."/>
            <person name="Murat C."/>
            <person name="Sun H."/>
            <person name="Tunlid A."/>
            <person name="Henrissat B."/>
            <person name="Grigoriev I.V."/>
            <person name="Hibbett D.S."/>
            <person name="Martin F."/>
            <person name="Nordberg H.P."/>
            <person name="Cantor M.N."/>
            <person name="Hua S.X."/>
        </authorList>
    </citation>
    <scope>NUCLEOTIDE SEQUENCE [LARGE SCALE GENOMIC DNA]</scope>
    <source>
        <strain evidence="1 2">LaAM-08-1</strain>
    </source>
</reference>
<dbReference type="HOGENOM" id="CLU_018544_12_4_1"/>
<evidence type="ECO:0008006" key="3">
    <source>
        <dbReference type="Google" id="ProtNLM"/>
    </source>
</evidence>
<dbReference type="STRING" id="1095629.A0A0C9XU45"/>
<dbReference type="EMBL" id="KN838610">
    <property type="protein sequence ID" value="KIK01232.1"/>
    <property type="molecule type" value="Genomic_DNA"/>
</dbReference>
<dbReference type="OrthoDB" id="3217549at2759"/>
<name>A0A0C9XU45_9AGAR</name>
<dbReference type="Gene3D" id="3.80.10.10">
    <property type="entry name" value="Ribonuclease Inhibitor"/>
    <property type="match status" value="1"/>
</dbReference>
<proteinExistence type="predicted"/>
<protein>
    <recommendedName>
        <fullName evidence="3">F-box domain-containing protein</fullName>
    </recommendedName>
</protein>
<dbReference type="InterPro" id="IPR032675">
    <property type="entry name" value="LRR_dom_sf"/>
</dbReference>
<gene>
    <name evidence="1" type="ORF">K443DRAFT_98996</name>
</gene>
<dbReference type="Gene3D" id="1.20.1280.50">
    <property type="match status" value="1"/>
</dbReference>
<keyword evidence="2" id="KW-1185">Reference proteome</keyword>
<dbReference type="Proteomes" id="UP000054477">
    <property type="component" value="Unassembled WGS sequence"/>
</dbReference>
<organism evidence="1 2">
    <name type="scientific">Laccaria amethystina LaAM-08-1</name>
    <dbReference type="NCBI Taxonomy" id="1095629"/>
    <lineage>
        <taxon>Eukaryota</taxon>
        <taxon>Fungi</taxon>
        <taxon>Dikarya</taxon>
        <taxon>Basidiomycota</taxon>
        <taxon>Agaricomycotina</taxon>
        <taxon>Agaricomycetes</taxon>
        <taxon>Agaricomycetidae</taxon>
        <taxon>Agaricales</taxon>
        <taxon>Agaricineae</taxon>
        <taxon>Hydnangiaceae</taxon>
        <taxon>Laccaria</taxon>
    </lineage>
</organism>
<accession>A0A0C9XU45</accession>
<sequence length="392" mass="45160">MDSIPFNGTHPIISINHLPIEILGDIFFLCIRQGWPAAFCEFNQPVQPNRYLASLSVSQVCRHWREIALSVPSLWCSLAGPHGAVALHPEFTKLWLARSRNLPLSLHLVPPCSHETQLLENHAHDSKFFDIFSNEIHRWRRISLVLNENVSRQFIATVDGKAKNLEELELYFVGNTKDLSVEISSLLRFFPKLRKLSWKGRRTYQRSLLNITFHQLTHIHISLNSWAWRVLPCLTKCTNAVEIHWYGVRCANMSSLDELPQTPLLQLQLLKLLGSGDLIRVLSRLILPTLKYLHIQTSSAIQDYGLLEDFFNRSSCPLQQHQFILRDDLDLESAVKYLTIPFLGSIPDVEVHLRSSVTLETFQELKDSHTPTLDRLKIAYPYDESSPVLMWE</sequence>
<reference evidence="2" key="2">
    <citation type="submission" date="2015-01" db="EMBL/GenBank/DDBJ databases">
        <title>Evolutionary Origins and Diversification of the Mycorrhizal Mutualists.</title>
        <authorList>
            <consortium name="DOE Joint Genome Institute"/>
            <consortium name="Mycorrhizal Genomics Consortium"/>
            <person name="Kohler A."/>
            <person name="Kuo A."/>
            <person name="Nagy L.G."/>
            <person name="Floudas D."/>
            <person name="Copeland A."/>
            <person name="Barry K.W."/>
            <person name="Cichocki N."/>
            <person name="Veneault-Fourrey C."/>
            <person name="LaButti K."/>
            <person name="Lindquist E.A."/>
            <person name="Lipzen A."/>
            <person name="Lundell T."/>
            <person name="Morin E."/>
            <person name="Murat C."/>
            <person name="Riley R."/>
            <person name="Ohm R."/>
            <person name="Sun H."/>
            <person name="Tunlid A."/>
            <person name="Henrissat B."/>
            <person name="Grigoriev I.V."/>
            <person name="Hibbett D.S."/>
            <person name="Martin F."/>
        </authorList>
    </citation>
    <scope>NUCLEOTIDE SEQUENCE [LARGE SCALE GENOMIC DNA]</scope>
    <source>
        <strain evidence="2">LaAM-08-1</strain>
    </source>
</reference>
<dbReference type="AlphaFoldDB" id="A0A0C9XU45"/>